<protein>
    <submittedName>
        <fullName evidence="2">Unannotated protein</fullName>
    </submittedName>
</protein>
<accession>A0A6J7TWM1</accession>
<organism evidence="2">
    <name type="scientific">freshwater metagenome</name>
    <dbReference type="NCBI Taxonomy" id="449393"/>
    <lineage>
        <taxon>unclassified sequences</taxon>
        <taxon>metagenomes</taxon>
        <taxon>ecological metagenomes</taxon>
    </lineage>
</organism>
<feature type="region of interest" description="Disordered" evidence="1">
    <location>
        <begin position="1"/>
        <end position="27"/>
    </location>
</feature>
<gene>
    <name evidence="2" type="ORF">UFOPK4293_01511</name>
</gene>
<proteinExistence type="predicted"/>
<dbReference type="EMBL" id="CAFBQH010000125">
    <property type="protein sequence ID" value="CAB5056478.1"/>
    <property type="molecule type" value="Genomic_DNA"/>
</dbReference>
<evidence type="ECO:0000256" key="1">
    <source>
        <dbReference type="SAM" id="MobiDB-lite"/>
    </source>
</evidence>
<evidence type="ECO:0000313" key="2">
    <source>
        <dbReference type="EMBL" id="CAB5056478.1"/>
    </source>
</evidence>
<sequence>MLSPSGSTHGTRTAPTPLTGQPPETMSFPSTLRHPLSAVLYIWVTSFPIPTQTPWLASGACAAKACFIRWAGMTTVCRPNGVYRIITACRVMRRLPTLRTSSHRFAVTHQKIIALFRSLDPTSLSCVKNSQLQTKRSLKIYSAVLAYQSTGRCCTPQLKTAHVVRANVLSCATLHAVRHTHKKHQHCGTLIFALQLHKLN</sequence>
<reference evidence="2" key="1">
    <citation type="submission" date="2020-05" db="EMBL/GenBank/DDBJ databases">
        <authorList>
            <person name="Chiriac C."/>
            <person name="Salcher M."/>
            <person name="Ghai R."/>
            <person name="Kavagutti S V."/>
        </authorList>
    </citation>
    <scope>NUCLEOTIDE SEQUENCE</scope>
</reference>
<dbReference type="AlphaFoldDB" id="A0A6J7TWM1"/>
<name>A0A6J7TWM1_9ZZZZ</name>